<accession>A0A814QSA7</accession>
<protein>
    <submittedName>
        <fullName evidence="2">Uncharacterized protein</fullName>
    </submittedName>
</protein>
<evidence type="ECO:0000313" key="3">
    <source>
        <dbReference type="Proteomes" id="UP000663828"/>
    </source>
</evidence>
<dbReference type="AlphaFoldDB" id="A0A814QSA7"/>
<proteinExistence type="predicted"/>
<name>A0A814QSA7_ADIRI</name>
<reference evidence="2" key="1">
    <citation type="submission" date="2021-02" db="EMBL/GenBank/DDBJ databases">
        <authorList>
            <person name="Nowell W R."/>
        </authorList>
    </citation>
    <scope>NUCLEOTIDE SEQUENCE</scope>
</reference>
<feature type="transmembrane region" description="Helical" evidence="1">
    <location>
        <begin position="15"/>
        <end position="38"/>
    </location>
</feature>
<dbReference type="EMBL" id="CAJNOR010001333">
    <property type="protein sequence ID" value="CAF1123646.1"/>
    <property type="molecule type" value="Genomic_DNA"/>
</dbReference>
<evidence type="ECO:0000313" key="2">
    <source>
        <dbReference type="EMBL" id="CAF1123646.1"/>
    </source>
</evidence>
<dbReference type="Proteomes" id="UP000663828">
    <property type="component" value="Unassembled WGS sequence"/>
</dbReference>
<evidence type="ECO:0000256" key="1">
    <source>
        <dbReference type="SAM" id="Phobius"/>
    </source>
</evidence>
<keyword evidence="1" id="KW-0472">Membrane</keyword>
<organism evidence="2 3">
    <name type="scientific">Adineta ricciae</name>
    <name type="common">Rotifer</name>
    <dbReference type="NCBI Taxonomy" id="249248"/>
    <lineage>
        <taxon>Eukaryota</taxon>
        <taxon>Metazoa</taxon>
        <taxon>Spiralia</taxon>
        <taxon>Gnathifera</taxon>
        <taxon>Rotifera</taxon>
        <taxon>Eurotatoria</taxon>
        <taxon>Bdelloidea</taxon>
        <taxon>Adinetida</taxon>
        <taxon>Adinetidae</taxon>
        <taxon>Adineta</taxon>
    </lineage>
</organism>
<sequence>MASTLVASFTFAQTILVQYVATILFVFGTIGSILNILLFSQQKFRSNSCSI</sequence>
<gene>
    <name evidence="2" type="ORF">XAT740_LOCUS19519</name>
</gene>
<feature type="non-terminal residue" evidence="2">
    <location>
        <position position="51"/>
    </location>
</feature>
<keyword evidence="1" id="KW-1133">Transmembrane helix</keyword>
<keyword evidence="1" id="KW-0812">Transmembrane</keyword>
<comment type="caution">
    <text evidence="2">The sequence shown here is derived from an EMBL/GenBank/DDBJ whole genome shotgun (WGS) entry which is preliminary data.</text>
</comment>
<keyword evidence="3" id="KW-1185">Reference proteome</keyword>